<evidence type="ECO:0000256" key="2">
    <source>
        <dbReference type="SAM" id="SignalP"/>
    </source>
</evidence>
<reference evidence="4" key="1">
    <citation type="submission" date="2024-06" db="EMBL/GenBank/DDBJ databases">
        <title>Radixoralia hellwigii gen. nov., sp nov., isolated from a root canal in the human oral cavity.</title>
        <authorList>
            <person name="Bartsch S."/>
            <person name="Wittmer A."/>
            <person name="Schulz A.-K."/>
            <person name="Neumann-Schaal M."/>
            <person name="Wolf J."/>
            <person name="Gronow S."/>
            <person name="Tennert C."/>
            <person name="Haecker G."/>
            <person name="Cieplik F."/>
            <person name="Al-Ahmad A."/>
        </authorList>
    </citation>
    <scope>NUCLEOTIDE SEQUENCE [LARGE SCALE GENOMIC DNA]</scope>
    <source>
        <strain evidence="4">Wk13</strain>
    </source>
</reference>
<dbReference type="Proteomes" id="UP001574673">
    <property type="component" value="Unassembled WGS sequence"/>
</dbReference>
<organism evidence="3 4">
    <name type="scientific">Dentiradicibacter hellwigii</name>
    <dbReference type="NCBI Taxonomy" id="3149053"/>
    <lineage>
        <taxon>Bacteria</taxon>
        <taxon>Pseudomonadati</taxon>
        <taxon>Pseudomonadota</taxon>
        <taxon>Betaproteobacteria</taxon>
        <taxon>Rhodocyclales</taxon>
        <taxon>Rhodocyclaceae</taxon>
        <taxon>Dentiradicibacter</taxon>
    </lineage>
</organism>
<keyword evidence="2" id="KW-0732">Signal</keyword>
<dbReference type="EMBL" id="JBEUWX010000002">
    <property type="protein sequence ID" value="MFA9950344.1"/>
    <property type="molecule type" value="Genomic_DNA"/>
</dbReference>
<keyword evidence="4" id="KW-1185">Reference proteome</keyword>
<evidence type="ECO:0000256" key="1">
    <source>
        <dbReference type="SAM" id="MobiDB-lite"/>
    </source>
</evidence>
<protein>
    <submittedName>
        <fullName evidence="3">DUF4198 domain-containing protein</fullName>
    </submittedName>
</protein>
<gene>
    <name evidence="3" type="ORF">ABCS64_08440</name>
</gene>
<dbReference type="InterPro" id="IPR019613">
    <property type="entry name" value="DUF4198"/>
</dbReference>
<dbReference type="RefSeq" id="WP_418891404.1">
    <property type="nucleotide sequence ID" value="NZ_JBEUWX010000002.1"/>
</dbReference>
<dbReference type="Pfam" id="PF10670">
    <property type="entry name" value="DUF4198"/>
    <property type="match status" value="1"/>
</dbReference>
<feature type="region of interest" description="Disordered" evidence="1">
    <location>
        <begin position="218"/>
        <end position="245"/>
    </location>
</feature>
<sequence>MKKHSFNTIALTLAGFLLIPLGAQAHGSWLAKIHGEHTVMYGHHESMTDPYDPAKIVDARAFKNGQKAAVKIVPHEQRYATLETDNPGLLGCVMDNGLWVQTKDGKWHNKPKDAFNASEVTLAQHSYKYAVSYLNDREPVNALGYDLEIVPAVNPAKLKKGDKLSVQVLFKGKPLPEAKLSSNFFGDGEKLTTNAEGRAEVSIARDGFNTLSVGHATEQSGDKAKADKVSMSSSLSFRTHKEQKK</sequence>
<feature type="signal peptide" evidence="2">
    <location>
        <begin position="1"/>
        <end position="25"/>
    </location>
</feature>
<evidence type="ECO:0000313" key="3">
    <source>
        <dbReference type="EMBL" id="MFA9950344.1"/>
    </source>
</evidence>
<feature type="chain" id="PRO_5045533155" evidence="2">
    <location>
        <begin position="26"/>
        <end position="245"/>
    </location>
</feature>
<accession>A0ABV4UFC6</accession>
<comment type="caution">
    <text evidence="3">The sequence shown here is derived from an EMBL/GenBank/DDBJ whole genome shotgun (WGS) entry which is preliminary data.</text>
</comment>
<name>A0ABV4UFC6_9RHOO</name>
<proteinExistence type="predicted"/>
<evidence type="ECO:0000313" key="4">
    <source>
        <dbReference type="Proteomes" id="UP001574673"/>
    </source>
</evidence>